<dbReference type="GO" id="GO:0043752">
    <property type="term" value="F:adenosylcobinamide kinase activity"/>
    <property type="evidence" value="ECO:0007669"/>
    <property type="project" value="UniProtKB-EC"/>
</dbReference>
<dbReference type="AlphaFoldDB" id="A0A974NJK2"/>
<dbReference type="PANTHER" id="PTHR34848:SF1">
    <property type="entry name" value="BIFUNCTIONAL ADENOSYLCOBALAMIN BIOSYNTHESIS PROTEIN COBU"/>
    <property type="match status" value="1"/>
</dbReference>
<dbReference type="GO" id="GO:0009236">
    <property type="term" value="P:cobalamin biosynthetic process"/>
    <property type="evidence" value="ECO:0007669"/>
    <property type="project" value="UniProtKB-KW"/>
</dbReference>
<sequence length="143" mass="16944">MHFVTGGSYNGKAKWVREQYQVTDETIWLSAYQDHDLPENMDHHSKRIILEGIERWIKQDSQQFNAADIRASWNLRIEGFLNWEKENEDRHLIIIGNDLSKGIVPIEASDRTWRDACGWVYQDLAERADRVELIWYGINQQLK</sequence>
<name>A0A974NJK2_PERPY</name>
<dbReference type="Gene3D" id="3.40.50.300">
    <property type="entry name" value="P-loop containing nucleotide triphosphate hydrolases"/>
    <property type="match status" value="1"/>
</dbReference>
<dbReference type="GO" id="GO:0005525">
    <property type="term" value="F:GTP binding"/>
    <property type="evidence" value="ECO:0007669"/>
    <property type="project" value="UniProtKB-KW"/>
</dbReference>
<accession>A0A974NJK2</accession>
<evidence type="ECO:0000256" key="2">
    <source>
        <dbReference type="ARBA" id="ARBA00000711"/>
    </source>
</evidence>
<dbReference type="InterPro" id="IPR003203">
    <property type="entry name" value="CobU/CobP"/>
</dbReference>
<dbReference type="GO" id="GO:0005524">
    <property type="term" value="F:ATP binding"/>
    <property type="evidence" value="ECO:0007669"/>
    <property type="project" value="UniProtKB-KW"/>
</dbReference>
<comment type="catalytic activity">
    <reaction evidence="1">
        <text>adenosylcob(III)inamide + ATP = adenosylcob(III)inamide phosphate + ADP + H(+)</text>
        <dbReference type="Rhea" id="RHEA:15769"/>
        <dbReference type="ChEBI" id="CHEBI:2480"/>
        <dbReference type="ChEBI" id="CHEBI:15378"/>
        <dbReference type="ChEBI" id="CHEBI:30616"/>
        <dbReference type="ChEBI" id="CHEBI:58502"/>
        <dbReference type="ChEBI" id="CHEBI:456216"/>
        <dbReference type="EC" id="2.7.1.156"/>
    </reaction>
</comment>
<keyword evidence="19" id="KW-1185">Reference proteome</keyword>
<evidence type="ECO:0000256" key="9">
    <source>
        <dbReference type="ARBA" id="ARBA00012523"/>
    </source>
</evidence>
<dbReference type="SUPFAM" id="SSF52540">
    <property type="entry name" value="P-loop containing nucleoside triphosphate hydrolases"/>
    <property type="match status" value="1"/>
</dbReference>
<organism evidence="18 19">
    <name type="scientific">Peribacillus psychrosaccharolyticus</name>
    <name type="common">Bacillus psychrosaccharolyticus</name>
    <dbReference type="NCBI Taxonomy" id="1407"/>
    <lineage>
        <taxon>Bacteria</taxon>
        <taxon>Bacillati</taxon>
        <taxon>Bacillota</taxon>
        <taxon>Bacilli</taxon>
        <taxon>Bacillales</taxon>
        <taxon>Bacillaceae</taxon>
        <taxon>Peribacillus</taxon>
    </lineage>
</organism>
<evidence type="ECO:0000256" key="8">
    <source>
        <dbReference type="ARBA" id="ARBA00012016"/>
    </source>
</evidence>
<evidence type="ECO:0000256" key="11">
    <source>
        <dbReference type="ARBA" id="ARBA00022679"/>
    </source>
</evidence>
<dbReference type="KEGG" id="ppsr:I6J18_15250"/>
<evidence type="ECO:0000256" key="15">
    <source>
        <dbReference type="ARBA" id="ARBA00023134"/>
    </source>
</evidence>
<dbReference type="EC" id="2.7.1.156" evidence="8"/>
<evidence type="ECO:0000256" key="5">
    <source>
        <dbReference type="ARBA" id="ARBA00004692"/>
    </source>
</evidence>
<comment type="catalytic activity">
    <reaction evidence="3">
        <text>adenosylcob(III)inamide + GTP = adenosylcob(III)inamide phosphate + GDP + H(+)</text>
        <dbReference type="Rhea" id="RHEA:15765"/>
        <dbReference type="ChEBI" id="CHEBI:2480"/>
        <dbReference type="ChEBI" id="CHEBI:15378"/>
        <dbReference type="ChEBI" id="CHEBI:37565"/>
        <dbReference type="ChEBI" id="CHEBI:58189"/>
        <dbReference type="ChEBI" id="CHEBI:58502"/>
        <dbReference type="EC" id="2.7.1.156"/>
    </reaction>
</comment>
<evidence type="ECO:0000256" key="1">
    <source>
        <dbReference type="ARBA" id="ARBA00000312"/>
    </source>
</evidence>
<evidence type="ECO:0000256" key="3">
    <source>
        <dbReference type="ARBA" id="ARBA00001522"/>
    </source>
</evidence>
<dbReference type="Proteomes" id="UP000595254">
    <property type="component" value="Chromosome"/>
</dbReference>
<evidence type="ECO:0000256" key="7">
    <source>
        <dbReference type="ARBA" id="ARBA00007490"/>
    </source>
</evidence>
<comment type="pathway">
    <text evidence="5">Cofactor biosynthesis; adenosylcobalamin biosynthesis; adenosylcobalamin from cob(II)yrinate a,c-diamide: step 6/7.</text>
</comment>
<keyword evidence="12" id="KW-0547">Nucleotide-binding</keyword>
<keyword evidence="18" id="KW-0548">Nucleotidyltransferase</keyword>
<keyword evidence="15" id="KW-0342">GTP-binding</keyword>
<keyword evidence="13 18" id="KW-0418">Kinase</keyword>
<comment type="catalytic activity">
    <reaction evidence="2">
        <text>adenosylcob(III)inamide phosphate + GTP + H(+) = adenosylcob(III)inamide-GDP + diphosphate</text>
        <dbReference type="Rhea" id="RHEA:22712"/>
        <dbReference type="ChEBI" id="CHEBI:15378"/>
        <dbReference type="ChEBI" id="CHEBI:33019"/>
        <dbReference type="ChEBI" id="CHEBI:37565"/>
        <dbReference type="ChEBI" id="CHEBI:58502"/>
        <dbReference type="ChEBI" id="CHEBI:60487"/>
        <dbReference type="EC" id="2.7.7.62"/>
    </reaction>
</comment>
<evidence type="ECO:0000256" key="10">
    <source>
        <dbReference type="ARBA" id="ARBA00022573"/>
    </source>
</evidence>
<evidence type="ECO:0000313" key="18">
    <source>
        <dbReference type="EMBL" id="QQS98999.1"/>
    </source>
</evidence>
<proteinExistence type="inferred from homology"/>
<dbReference type="EMBL" id="CP068053">
    <property type="protein sequence ID" value="QQS98999.1"/>
    <property type="molecule type" value="Genomic_DNA"/>
</dbReference>
<comment type="function">
    <text evidence="4">Catalyzes ATP-dependent phosphorylation of adenosylcobinamide and addition of GMP to adenosylcobinamide phosphate.</text>
</comment>
<comment type="pathway">
    <text evidence="6">Cofactor biosynthesis; adenosylcobalamin biosynthesis; adenosylcobalamin from cob(II)yrinate a,c-diamide: step 5/7.</text>
</comment>
<evidence type="ECO:0000256" key="14">
    <source>
        <dbReference type="ARBA" id="ARBA00022840"/>
    </source>
</evidence>
<evidence type="ECO:0000313" key="19">
    <source>
        <dbReference type="Proteomes" id="UP000595254"/>
    </source>
</evidence>
<dbReference type="Pfam" id="PF02283">
    <property type="entry name" value="CobU"/>
    <property type="match status" value="1"/>
</dbReference>
<evidence type="ECO:0000256" key="12">
    <source>
        <dbReference type="ARBA" id="ARBA00022741"/>
    </source>
</evidence>
<dbReference type="GO" id="GO:0008820">
    <property type="term" value="F:cobinamide phosphate guanylyltransferase activity"/>
    <property type="evidence" value="ECO:0007669"/>
    <property type="project" value="UniProtKB-EC"/>
</dbReference>
<comment type="similarity">
    <text evidence="7">Belongs to the CobU/CobP family.</text>
</comment>
<dbReference type="PANTHER" id="PTHR34848">
    <property type="match status" value="1"/>
</dbReference>
<keyword evidence="10" id="KW-0169">Cobalamin biosynthesis</keyword>
<dbReference type="EC" id="2.7.7.62" evidence="9"/>
<evidence type="ECO:0000256" key="16">
    <source>
        <dbReference type="ARBA" id="ARBA00029570"/>
    </source>
</evidence>
<gene>
    <name evidence="18" type="ORF">I6J18_15250</name>
</gene>
<reference evidence="18 19" key="1">
    <citation type="submission" date="2021-01" db="EMBL/GenBank/DDBJ databases">
        <title>FDA dAtabase for Regulatory Grade micrObial Sequences (FDA-ARGOS): Supporting development and validation of Infectious Disease Dx tests.</title>
        <authorList>
            <person name="Nelson B."/>
            <person name="Plummer A."/>
            <person name="Tallon L."/>
            <person name="Sadzewicz L."/>
            <person name="Zhao X."/>
            <person name="Boylan J."/>
            <person name="Ott S."/>
            <person name="Bowen H."/>
            <person name="Vavikolanu K."/>
            <person name="Mehta A."/>
            <person name="Aluvathingal J."/>
            <person name="Nadendla S."/>
            <person name="Myers T."/>
            <person name="Yan Y."/>
            <person name="Sichtig H."/>
        </authorList>
    </citation>
    <scope>NUCLEOTIDE SEQUENCE [LARGE SCALE GENOMIC DNA]</scope>
    <source>
        <strain evidence="18 19">FDAARGOS_1161</strain>
    </source>
</reference>
<keyword evidence="14" id="KW-0067">ATP-binding</keyword>
<evidence type="ECO:0000256" key="6">
    <source>
        <dbReference type="ARBA" id="ARBA00005159"/>
    </source>
</evidence>
<dbReference type="RefSeq" id="WP_040376356.1">
    <property type="nucleotide sequence ID" value="NZ_CP068053.1"/>
</dbReference>
<evidence type="ECO:0000256" key="4">
    <source>
        <dbReference type="ARBA" id="ARBA00003889"/>
    </source>
</evidence>
<keyword evidence="11" id="KW-0808">Transferase</keyword>
<evidence type="ECO:0000256" key="17">
    <source>
        <dbReference type="ARBA" id="ARBA00030571"/>
    </source>
</evidence>
<protein>
    <recommendedName>
        <fullName evidence="16">Adenosylcobinamide kinase</fullName>
        <ecNumber evidence="8">2.7.1.156</ecNumber>
        <ecNumber evidence="9">2.7.7.62</ecNumber>
    </recommendedName>
    <alternativeName>
        <fullName evidence="17">Adenosylcobinamide-phosphate guanylyltransferase</fullName>
    </alternativeName>
</protein>
<evidence type="ECO:0000256" key="13">
    <source>
        <dbReference type="ARBA" id="ARBA00022777"/>
    </source>
</evidence>
<dbReference type="InterPro" id="IPR027417">
    <property type="entry name" value="P-loop_NTPase"/>
</dbReference>